<dbReference type="PRINTS" id="PR00193">
    <property type="entry name" value="MYOSINHEAVY"/>
</dbReference>
<keyword evidence="4 5" id="KW-0505">Motor protein</keyword>
<dbReference type="SUPFAM" id="SSF52540">
    <property type="entry name" value="P-loop containing nucleoside triphosphate hydrolases"/>
    <property type="match status" value="1"/>
</dbReference>
<dbReference type="InterPro" id="IPR001609">
    <property type="entry name" value="Myosin_head_motor_dom-like"/>
</dbReference>
<dbReference type="InterPro" id="IPR057130">
    <property type="entry name" value="Myosin_VII_N"/>
</dbReference>
<dbReference type="Gene3D" id="1.20.120.720">
    <property type="entry name" value="Myosin VI head, motor domain, U50 subdomain"/>
    <property type="match status" value="1"/>
</dbReference>
<dbReference type="Pfam" id="PF00063">
    <property type="entry name" value="Myosin_head"/>
    <property type="match status" value="1"/>
</dbReference>
<dbReference type="Pfam" id="PF24123">
    <property type="entry name" value="Myosin_VII_N"/>
    <property type="match status" value="1"/>
</dbReference>
<accession>A0ABQ9EYR2</accession>
<proteinExistence type="inferred from homology"/>
<dbReference type="EMBL" id="JARBDR010000640">
    <property type="protein sequence ID" value="KAJ8310295.1"/>
    <property type="molecule type" value="Genomic_DNA"/>
</dbReference>
<evidence type="ECO:0000256" key="3">
    <source>
        <dbReference type="ARBA" id="ARBA00023123"/>
    </source>
</evidence>
<keyword evidence="1 5" id="KW-0547">Nucleotide-binding</keyword>
<organism evidence="7 8">
    <name type="scientific">Tegillarca granosa</name>
    <name type="common">Malaysian cockle</name>
    <name type="synonym">Anadara granosa</name>
    <dbReference type="NCBI Taxonomy" id="220873"/>
    <lineage>
        <taxon>Eukaryota</taxon>
        <taxon>Metazoa</taxon>
        <taxon>Spiralia</taxon>
        <taxon>Lophotrochozoa</taxon>
        <taxon>Mollusca</taxon>
        <taxon>Bivalvia</taxon>
        <taxon>Autobranchia</taxon>
        <taxon>Pteriomorphia</taxon>
        <taxon>Arcoida</taxon>
        <taxon>Arcoidea</taxon>
        <taxon>Arcidae</taxon>
        <taxon>Tegillarca</taxon>
    </lineage>
</organism>
<dbReference type="InterPro" id="IPR027417">
    <property type="entry name" value="P-loop_NTPase"/>
</dbReference>
<gene>
    <name evidence="7" type="ORF">KUTeg_012160</name>
</gene>
<dbReference type="InterPro" id="IPR051724">
    <property type="entry name" value="Actin_motor_Myosin"/>
</dbReference>
<reference evidence="7 8" key="1">
    <citation type="submission" date="2022-12" db="EMBL/GenBank/DDBJ databases">
        <title>Chromosome-level genome of Tegillarca granosa.</title>
        <authorList>
            <person name="Kim J."/>
        </authorList>
    </citation>
    <scope>NUCLEOTIDE SEQUENCE [LARGE SCALE GENOMIC DNA]</scope>
    <source>
        <strain evidence="7">Teg-2019</strain>
        <tissue evidence="7">Adductor muscle</tissue>
    </source>
</reference>
<protein>
    <recommendedName>
        <fullName evidence="6">Myosin motor domain-containing protein</fullName>
    </recommendedName>
</protein>
<dbReference type="Gene3D" id="3.40.850.10">
    <property type="entry name" value="Kinesin motor domain"/>
    <property type="match status" value="1"/>
</dbReference>
<feature type="binding site" evidence="5">
    <location>
        <begin position="258"/>
        <end position="265"/>
    </location>
    <ligand>
        <name>ATP</name>
        <dbReference type="ChEBI" id="CHEBI:30616"/>
    </ligand>
</feature>
<dbReference type="PANTHER" id="PTHR46049:SF10">
    <property type="entry name" value="MYOSIN VIIA"/>
    <property type="match status" value="1"/>
</dbReference>
<dbReference type="PROSITE" id="PS51456">
    <property type="entry name" value="MYOSIN_MOTOR"/>
    <property type="match status" value="1"/>
</dbReference>
<evidence type="ECO:0000256" key="5">
    <source>
        <dbReference type="PROSITE-ProRule" id="PRU00782"/>
    </source>
</evidence>
<evidence type="ECO:0000256" key="4">
    <source>
        <dbReference type="ARBA" id="ARBA00023175"/>
    </source>
</evidence>
<name>A0ABQ9EYR2_TEGGR</name>
<evidence type="ECO:0000259" key="6">
    <source>
        <dbReference type="PROSITE" id="PS51456"/>
    </source>
</evidence>
<comment type="similarity">
    <text evidence="5">Belongs to the TRAFAC class myosin-kinesin ATPase superfamily. Myosin family.</text>
</comment>
<dbReference type="InterPro" id="IPR036961">
    <property type="entry name" value="Kinesin_motor_dom_sf"/>
</dbReference>
<keyword evidence="8" id="KW-1185">Reference proteome</keyword>
<keyword evidence="5" id="KW-0009">Actin-binding</keyword>
<dbReference type="SMART" id="SM00242">
    <property type="entry name" value="MYSc"/>
    <property type="match status" value="1"/>
</dbReference>
<keyword evidence="2 5" id="KW-0067">ATP-binding</keyword>
<dbReference type="Proteomes" id="UP001217089">
    <property type="component" value="Unassembled WGS sequence"/>
</dbReference>
<sequence>MSNDIISTYIVNGSNFRFLMWGKLLHQYIRTSLLNISNKMVILTKFLYPINTVIKELNLFSKNILPGSVPYQISSQHIRERHALLLYLSMLKQSPQDTVCEMFMYQACGDHVWLENENKGEFTVNLGARVKFSDSGRIQVIDDDGKEHWLDGKKKIKHMHITSVEGVEDMISLGDLNEAGILRNLFIRYIDNLIYTFTGSILVAVNPYQILPIYTAEQIQNYRDKKIGEMPPHIFAIADNLYFNMKRYSQDQCVIISGESGAGKTESTKLVLQFLAAVSGQHSWIEQQILEANPIMEAFGNAKTIRNDNSSRFGKYIDVHFNDRGVIEGAKIEQYLLEKSRIVNQAHDERNYHIFYCMLAGMTNEEKKKLDLHGPEGILLSNSGNLMVPGGRDDVKEFADIRSAMKVLMFTDSETWEILKILAALLHIGNIKYNAIEMDNIDASEIQDIQHINKTAKLLEVRAQDLIDVLTTRTLVTRGESVTVTMGTEASVDVRDAFVKGIYGRMFVWIVDKINIAIFKPKSSPKHFRTSIGVLDIFGFESFDHNRKNMIMKELIGNTLNLLTIKKR</sequence>
<evidence type="ECO:0000256" key="2">
    <source>
        <dbReference type="ARBA" id="ARBA00022840"/>
    </source>
</evidence>
<feature type="domain" description="Myosin motor" evidence="6">
    <location>
        <begin position="165"/>
        <end position="568"/>
    </location>
</feature>
<evidence type="ECO:0000313" key="7">
    <source>
        <dbReference type="EMBL" id="KAJ8310295.1"/>
    </source>
</evidence>
<comment type="caution">
    <text evidence="7">The sequence shown here is derived from an EMBL/GenBank/DDBJ whole genome shotgun (WGS) entry which is preliminary data.</text>
</comment>
<comment type="caution">
    <text evidence="5">Lacks conserved residue(s) required for the propagation of feature annotation.</text>
</comment>
<evidence type="ECO:0000313" key="8">
    <source>
        <dbReference type="Proteomes" id="UP001217089"/>
    </source>
</evidence>
<keyword evidence="3 5" id="KW-0518">Myosin</keyword>
<evidence type="ECO:0000256" key="1">
    <source>
        <dbReference type="ARBA" id="ARBA00022741"/>
    </source>
</evidence>
<dbReference type="PANTHER" id="PTHR46049">
    <property type="entry name" value="AGAP003327-PA"/>
    <property type="match status" value="1"/>
</dbReference>